<dbReference type="InterPro" id="IPR005225">
    <property type="entry name" value="Small_GTP-bd"/>
</dbReference>
<evidence type="ECO:0000259" key="4">
    <source>
        <dbReference type="Pfam" id="PF01926"/>
    </source>
</evidence>
<evidence type="ECO:0000256" key="1">
    <source>
        <dbReference type="ARBA" id="ARBA00022741"/>
    </source>
</evidence>
<dbReference type="Pfam" id="PF01926">
    <property type="entry name" value="MMR_HSR1"/>
    <property type="match status" value="1"/>
</dbReference>
<feature type="transmembrane region" description="Helical" evidence="3">
    <location>
        <begin position="308"/>
        <end position="329"/>
    </location>
</feature>
<dbReference type="GO" id="GO:0030488">
    <property type="term" value="P:tRNA methylation"/>
    <property type="evidence" value="ECO:0007669"/>
    <property type="project" value="TreeGrafter"/>
</dbReference>
<dbReference type="KEGG" id="hhg:XM38_003340"/>
<gene>
    <name evidence="5" type="ORF">XM38_003340</name>
</gene>
<dbReference type="GO" id="GO:0005525">
    <property type="term" value="F:GTP binding"/>
    <property type="evidence" value="ECO:0007669"/>
    <property type="project" value="UniProtKB-KW"/>
</dbReference>
<evidence type="ECO:0000256" key="3">
    <source>
        <dbReference type="SAM" id="Phobius"/>
    </source>
</evidence>
<dbReference type="InterPro" id="IPR006073">
    <property type="entry name" value="GTP-bd"/>
</dbReference>
<dbReference type="EMBL" id="CP021983">
    <property type="protein sequence ID" value="ASC69407.1"/>
    <property type="molecule type" value="Genomic_DNA"/>
</dbReference>
<name>A0A1Z3HGT8_9CYAN</name>
<dbReference type="OrthoDB" id="3650305at2"/>
<dbReference type="NCBIfam" id="TIGR00231">
    <property type="entry name" value="small_GTP"/>
    <property type="match status" value="1"/>
</dbReference>
<accession>A0A1Z3HGT8</accession>
<dbReference type="RefSeq" id="WP_080814165.1">
    <property type="nucleotide sequence ID" value="NZ_CP021983.2"/>
</dbReference>
<keyword evidence="6" id="KW-1185">Reference proteome</keyword>
<reference evidence="5 6" key="1">
    <citation type="journal article" date="2016" name="Biochim. Biophys. Acta">
        <title>Characterization of red-shifted phycobilisomes isolated from the chlorophyll f-containing cyanobacterium Halomicronema hongdechloris.</title>
        <authorList>
            <person name="Li Y."/>
            <person name="Lin Y."/>
            <person name="Garvey C.J."/>
            <person name="Birch D."/>
            <person name="Corkery R.W."/>
            <person name="Loughlin P.C."/>
            <person name="Scheer H."/>
            <person name="Willows R.D."/>
            <person name="Chen M."/>
        </authorList>
    </citation>
    <scope>NUCLEOTIDE SEQUENCE [LARGE SCALE GENOMIC DNA]</scope>
    <source>
        <strain evidence="5 6">C2206</strain>
    </source>
</reference>
<feature type="domain" description="G" evidence="4">
    <location>
        <begin position="34"/>
        <end position="146"/>
    </location>
</feature>
<evidence type="ECO:0000313" key="6">
    <source>
        <dbReference type="Proteomes" id="UP000191901"/>
    </source>
</evidence>
<dbReference type="GO" id="GO:0002098">
    <property type="term" value="P:tRNA wobble uridine modification"/>
    <property type="evidence" value="ECO:0007669"/>
    <property type="project" value="TreeGrafter"/>
</dbReference>
<dbReference type="STRING" id="1641165.XM38_26925"/>
<dbReference type="InterPro" id="IPR027417">
    <property type="entry name" value="P-loop_NTPase"/>
</dbReference>
<evidence type="ECO:0000313" key="5">
    <source>
        <dbReference type="EMBL" id="ASC69407.1"/>
    </source>
</evidence>
<dbReference type="Gene3D" id="3.40.50.300">
    <property type="entry name" value="P-loop containing nucleotide triphosphate hydrolases"/>
    <property type="match status" value="1"/>
</dbReference>
<organism evidence="5 6">
    <name type="scientific">Halomicronema hongdechloris C2206</name>
    <dbReference type="NCBI Taxonomy" id="1641165"/>
    <lineage>
        <taxon>Bacteria</taxon>
        <taxon>Bacillati</taxon>
        <taxon>Cyanobacteriota</taxon>
        <taxon>Cyanophyceae</taxon>
        <taxon>Nodosilineales</taxon>
        <taxon>Nodosilineaceae</taxon>
        <taxon>Halomicronema</taxon>
    </lineage>
</organism>
<feature type="transmembrane region" description="Helical" evidence="3">
    <location>
        <begin position="227"/>
        <end position="244"/>
    </location>
</feature>
<evidence type="ECO:0000256" key="2">
    <source>
        <dbReference type="ARBA" id="ARBA00023134"/>
    </source>
</evidence>
<dbReference type="SUPFAM" id="SSF52540">
    <property type="entry name" value="P-loop containing nucleoside triphosphate hydrolases"/>
    <property type="match status" value="1"/>
</dbReference>
<keyword evidence="3" id="KW-0812">Transmembrane</keyword>
<dbReference type="PANTHER" id="PTHR42714">
    <property type="entry name" value="TRNA MODIFICATION GTPASE GTPBP3"/>
    <property type="match status" value="1"/>
</dbReference>
<keyword evidence="3" id="KW-0472">Membrane</keyword>
<dbReference type="GO" id="GO:0005737">
    <property type="term" value="C:cytoplasm"/>
    <property type="evidence" value="ECO:0007669"/>
    <property type="project" value="TreeGrafter"/>
</dbReference>
<dbReference type="Proteomes" id="UP000191901">
    <property type="component" value="Chromosome"/>
</dbReference>
<protein>
    <submittedName>
        <fullName evidence="5">GTPase</fullName>
    </submittedName>
</protein>
<dbReference type="AlphaFoldDB" id="A0A1Z3HGT8"/>
<keyword evidence="2" id="KW-0342">GTP-binding</keyword>
<keyword evidence="3" id="KW-1133">Transmembrane helix</keyword>
<proteinExistence type="predicted"/>
<dbReference type="PANTHER" id="PTHR42714:SF6">
    <property type="entry name" value="TRANSLATION INITIATION FACTOR IF-2"/>
    <property type="match status" value="1"/>
</dbReference>
<sequence length="382" mass="41831">MSSSAYEGFNEESFFDRVEAQFVKKAPNLSQTLNIAVIGKVSAGKSSLINALLKLSRRQALEIAKVGATSGVTTDLTILKLDEKVHLVDSPGLDDVRTENSELTKKFLKHIDVGIFVVTGSSDSSQKKNLDDLRQHCDAIFVVLNKIDEWDDLDPSVLEDIIQQWKTDLEVEKIYPTCAKGYDPKSRLPTMDIRGVAKLRNDIGDFLEKKGKDLLLARHMAQKQSHAVKIIAVALAAVAGEAFIPGSAIYITATQGAAIASLSYLYTGEILSAESTLSILPKFVAETAGSNLFLFVKSFLPPTGIVDVAAAGVAVVITLALLATVNYLLSNGEELEQEELLRSKFRTYHQQAKDTFKELALTDVRDLPSWTKLVNKFLGSRQ</sequence>
<keyword evidence="1" id="KW-0547">Nucleotide-binding</keyword>